<dbReference type="InterPro" id="IPR047313">
    <property type="entry name" value="SMN_C"/>
</dbReference>
<dbReference type="GO" id="GO:0008380">
    <property type="term" value="P:RNA splicing"/>
    <property type="evidence" value="ECO:0007669"/>
    <property type="project" value="UniProtKB-KW"/>
</dbReference>
<feature type="domain" description="Survival Motor Neuron Gemin2-binding" evidence="7">
    <location>
        <begin position="11"/>
        <end position="34"/>
    </location>
</feature>
<organism evidence="8 9">
    <name type="scientific">Coniella lustricola</name>
    <dbReference type="NCBI Taxonomy" id="2025994"/>
    <lineage>
        <taxon>Eukaryota</taxon>
        <taxon>Fungi</taxon>
        <taxon>Dikarya</taxon>
        <taxon>Ascomycota</taxon>
        <taxon>Pezizomycotina</taxon>
        <taxon>Sordariomycetes</taxon>
        <taxon>Sordariomycetidae</taxon>
        <taxon>Diaporthales</taxon>
        <taxon>Schizoparmaceae</taxon>
        <taxon>Coniella</taxon>
    </lineage>
</organism>
<dbReference type="PANTHER" id="PTHR39267">
    <property type="entry name" value="SURVIVAL MOTOR NEURON-LIKE PROTEIN 1"/>
    <property type="match status" value="1"/>
</dbReference>
<reference evidence="8 9" key="1">
    <citation type="journal article" date="2018" name="Mycol. Prog.">
        <title>Coniella lustricola, a new species from submerged detritus.</title>
        <authorList>
            <person name="Raudabaugh D.B."/>
            <person name="Iturriaga T."/>
            <person name="Carver A."/>
            <person name="Mondo S."/>
            <person name="Pangilinan J."/>
            <person name="Lipzen A."/>
            <person name="He G."/>
            <person name="Amirebrahimi M."/>
            <person name="Grigoriev I.V."/>
            <person name="Miller A.N."/>
        </authorList>
    </citation>
    <scope>NUCLEOTIDE SEQUENCE [LARGE SCALE GENOMIC DNA]</scope>
    <source>
        <strain evidence="8 9">B22-T-1</strain>
    </source>
</reference>
<name>A0A2T2ZW50_9PEZI</name>
<dbReference type="GO" id="GO:0005634">
    <property type="term" value="C:nucleus"/>
    <property type="evidence" value="ECO:0007669"/>
    <property type="project" value="UniProtKB-SubCell"/>
</dbReference>
<feature type="compositionally biased region" description="Basic and acidic residues" evidence="6">
    <location>
        <begin position="47"/>
        <end position="62"/>
    </location>
</feature>
<dbReference type="Proteomes" id="UP000241462">
    <property type="component" value="Unassembled WGS sequence"/>
</dbReference>
<dbReference type="CDD" id="cd22851">
    <property type="entry name" value="SMN_N"/>
    <property type="match status" value="1"/>
</dbReference>
<keyword evidence="4" id="KW-0508">mRNA splicing</keyword>
<evidence type="ECO:0000313" key="9">
    <source>
        <dbReference type="Proteomes" id="UP000241462"/>
    </source>
</evidence>
<evidence type="ECO:0000256" key="1">
    <source>
        <dbReference type="ARBA" id="ARBA00004123"/>
    </source>
</evidence>
<dbReference type="InterPro" id="IPR040424">
    <property type="entry name" value="Smn1"/>
</dbReference>
<dbReference type="STRING" id="2025994.A0A2T2ZW50"/>
<gene>
    <name evidence="8" type="ORF">BD289DRAFT_128835</name>
</gene>
<dbReference type="PANTHER" id="PTHR39267:SF1">
    <property type="entry name" value="SURVIVAL MOTOR NEURON PROTEIN"/>
    <property type="match status" value="1"/>
</dbReference>
<evidence type="ECO:0000256" key="2">
    <source>
        <dbReference type="ARBA" id="ARBA00005371"/>
    </source>
</evidence>
<keyword evidence="9" id="KW-1185">Reference proteome</keyword>
<feature type="compositionally biased region" description="Basic and acidic residues" evidence="6">
    <location>
        <begin position="85"/>
        <end position="99"/>
    </location>
</feature>
<dbReference type="GO" id="GO:0006397">
    <property type="term" value="P:mRNA processing"/>
    <property type="evidence" value="ECO:0007669"/>
    <property type="project" value="UniProtKB-KW"/>
</dbReference>
<keyword evidence="3" id="KW-0507">mRNA processing</keyword>
<dbReference type="InterPro" id="IPR049481">
    <property type="entry name" value="SMN_G2-BD"/>
</dbReference>
<dbReference type="InParanoid" id="A0A2T2ZW50"/>
<dbReference type="Pfam" id="PF20636">
    <property type="entry name" value="SMN_G2-BD"/>
    <property type="match status" value="1"/>
</dbReference>
<dbReference type="OrthoDB" id="197400at2759"/>
<keyword evidence="5" id="KW-0539">Nucleus</keyword>
<feature type="region of interest" description="Disordered" evidence="6">
    <location>
        <begin position="39"/>
        <end position="101"/>
    </location>
</feature>
<evidence type="ECO:0000313" key="8">
    <source>
        <dbReference type="EMBL" id="PSR78227.1"/>
    </source>
</evidence>
<evidence type="ECO:0000259" key="7">
    <source>
        <dbReference type="Pfam" id="PF20636"/>
    </source>
</evidence>
<protein>
    <submittedName>
        <fullName evidence="8">SMN family protein Smn1</fullName>
    </submittedName>
</protein>
<evidence type="ECO:0000256" key="5">
    <source>
        <dbReference type="ARBA" id="ARBA00023242"/>
    </source>
</evidence>
<evidence type="ECO:0000256" key="3">
    <source>
        <dbReference type="ARBA" id="ARBA00022664"/>
    </source>
</evidence>
<comment type="subcellular location">
    <subcellularLocation>
        <location evidence="1">Nucleus</location>
    </subcellularLocation>
</comment>
<evidence type="ECO:0000256" key="4">
    <source>
        <dbReference type="ARBA" id="ARBA00023187"/>
    </source>
</evidence>
<proteinExistence type="inferred from homology"/>
<evidence type="ECO:0000256" key="6">
    <source>
        <dbReference type="SAM" id="MobiDB-lite"/>
    </source>
</evidence>
<accession>A0A2T2ZW50</accession>
<dbReference type="AlphaFoldDB" id="A0A2T2ZW50"/>
<dbReference type="Pfam" id="PF20635">
    <property type="entry name" value="SMN_YG-box"/>
    <property type="match status" value="1"/>
</dbReference>
<dbReference type="EMBL" id="KZ678617">
    <property type="protein sequence ID" value="PSR78227.1"/>
    <property type="molecule type" value="Genomic_DNA"/>
</dbReference>
<sequence>MDGQNNEMTHADIWDDSALVDSWNEALAEYKKYHSIHATGGSIEELVGERDEPLETEPRHNEQSAPYSEVLNRAEADSLETAAGVKDRNTDDASAKDGDIPIENQQARGASGAASLMPPPQALLGSVQDESLKRLLMSWYYAGYYTGLYEGQQKRQPDAAH</sequence>
<comment type="similarity">
    <text evidence="2">Belongs to the SMN family.</text>
</comment>
<dbReference type="CDD" id="cd22852">
    <property type="entry name" value="SMN_C"/>
    <property type="match status" value="1"/>
</dbReference>